<keyword evidence="4 10" id="KW-1133">Transmembrane helix</keyword>
<evidence type="ECO:0000256" key="1">
    <source>
        <dbReference type="ARBA" id="ARBA00004651"/>
    </source>
</evidence>
<dbReference type="PRINTS" id="PR00896">
    <property type="entry name" value="VASOPRESSINR"/>
</dbReference>
<feature type="transmembrane region" description="Helical" evidence="10">
    <location>
        <begin position="413"/>
        <end position="433"/>
    </location>
</feature>
<keyword evidence="7 10" id="KW-0675">Receptor</keyword>
<feature type="transmembrane region" description="Helical" evidence="10">
    <location>
        <begin position="126"/>
        <end position="147"/>
    </location>
</feature>
<evidence type="ECO:0000256" key="2">
    <source>
        <dbReference type="ARBA" id="ARBA00022475"/>
    </source>
</evidence>
<dbReference type="GO" id="GO:0005000">
    <property type="term" value="F:vasopressin receptor activity"/>
    <property type="evidence" value="ECO:0007669"/>
    <property type="project" value="InterPro"/>
</dbReference>
<keyword evidence="3 10" id="KW-0812">Transmembrane</keyword>
<dbReference type="EMBL" id="AY560590">
    <property type="protein sequence ID" value="AAS66718.1"/>
    <property type="molecule type" value="mRNA"/>
</dbReference>
<reference evidence="12" key="1">
    <citation type="submission" date="2004-02" db="EMBL/GenBank/DDBJ databases">
        <title>Evidence for the existence of two vasopressin/oxytocin-related receptors in Annelida.</title>
        <authorList>
            <person name="Levoye A."/>
            <person name="Breton C."/>
            <person name="Mouillac B."/>
            <person name="Riviere G."/>
            <person name="Vieau D."/>
            <person name="Salzet M."/>
        </authorList>
    </citation>
    <scope>NUCLEOTIDE SEQUENCE</scope>
</reference>
<dbReference type="AlphaFoldDB" id="Q6Q4A4"/>
<protein>
    <submittedName>
        <fullName evidence="12">AVP/OT receptor</fullName>
    </submittedName>
</protein>
<organism evidence="12">
    <name type="scientific">Theromyzon tessulatum</name>
    <name type="common">Duck leech</name>
    <dbReference type="NCBI Taxonomy" id="13286"/>
    <lineage>
        <taxon>Eukaryota</taxon>
        <taxon>Metazoa</taxon>
        <taxon>Spiralia</taxon>
        <taxon>Lophotrochozoa</taxon>
        <taxon>Annelida</taxon>
        <taxon>Clitellata</taxon>
        <taxon>Hirudinea</taxon>
        <taxon>Rhynchobdellida</taxon>
        <taxon>Glossiphoniidae</taxon>
        <taxon>Theromyzon</taxon>
    </lineage>
</organism>
<evidence type="ECO:0000256" key="6">
    <source>
        <dbReference type="ARBA" id="ARBA00023136"/>
    </source>
</evidence>
<comment type="subcellular location">
    <subcellularLocation>
        <location evidence="1 10">Cell membrane</location>
        <topology evidence="1 10">Multi-pass membrane protein</topology>
    </subcellularLocation>
</comment>
<feature type="transmembrane region" description="Helical" evidence="10">
    <location>
        <begin position="168"/>
        <end position="191"/>
    </location>
</feature>
<dbReference type="InterPro" id="IPR000276">
    <property type="entry name" value="GPCR_Rhodpsn"/>
</dbReference>
<evidence type="ECO:0000256" key="3">
    <source>
        <dbReference type="ARBA" id="ARBA00022692"/>
    </source>
</evidence>
<dbReference type="Pfam" id="PF00001">
    <property type="entry name" value="7tm_1"/>
    <property type="match status" value="1"/>
</dbReference>
<keyword evidence="9 10" id="KW-0807">Transducer</keyword>
<dbReference type="GO" id="GO:0032870">
    <property type="term" value="P:cellular response to hormone stimulus"/>
    <property type="evidence" value="ECO:0007669"/>
    <property type="project" value="TreeGrafter"/>
</dbReference>
<dbReference type="PANTHER" id="PTHR24241:SF161">
    <property type="entry name" value="G-PROTEIN COUPLED RECEPTORS FAMILY 1 PROFILE DOMAIN-CONTAINING PROTEIN"/>
    <property type="match status" value="1"/>
</dbReference>
<dbReference type="InterPro" id="IPR017452">
    <property type="entry name" value="GPCR_Rhodpsn_7TM"/>
</dbReference>
<evidence type="ECO:0000313" key="12">
    <source>
        <dbReference type="EMBL" id="AAS66718.1"/>
    </source>
</evidence>
<evidence type="ECO:0000256" key="10">
    <source>
        <dbReference type="RuleBase" id="RU046427"/>
    </source>
</evidence>
<feature type="transmembrane region" description="Helical" evidence="10">
    <location>
        <begin position="88"/>
        <end position="106"/>
    </location>
</feature>
<feature type="transmembrane region" description="Helical" evidence="10">
    <location>
        <begin position="211"/>
        <end position="234"/>
    </location>
</feature>
<evidence type="ECO:0000256" key="8">
    <source>
        <dbReference type="ARBA" id="ARBA00023180"/>
    </source>
</evidence>
<dbReference type="PROSITE" id="PS50262">
    <property type="entry name" value="G_PROTEIN_RECEP_F1_2"/>
    <property type="match status" value="1"/>
</dbReference>
<dbReference type="SUPFAM" id="SSF81321">
    <property type="entry name" value="Family A G protein-coupled receptor-like"/>
    <property type="match status" value="1"/>
</dbReference>
<keyword evidence="8 10" id="KW-0325">Glycoprotein</keyword>
<dbReference type="PROSITE" id="PS00237">
    <property type="entry name" value="G_PROTEIN_RECEP_F1_1"/>
    <property type="match status" value="1"/>
</dbReference>
<sequence>MLALAFVGNLKVIGLLYSTRYCNSYGRNNANINGKNTFSKNHKRTDAEIVRRETPRRFGNENFGPATNFLVPKAYSGSRRLRLTRMNYMIAHLTLTDMFVACFNILPQLIWDITEKFYGNDAICRSVTYLQLVAMYASSYIIVATGMDRYRAICQPFNSIKWSARSSNSLVTIAWGLSMFFSVPQTIIFSYRLDDRNEMNCWAVFDPAWTVRIYVLWSALTIYAIPVLILLVIYTRLCRAVWLSFCENNEAVKVKNRRKKISLTSYSSSFHIHTTHFESILRRKNTAKHLQGNKNADDEHDYERENQLEDVMKIEKVEKRTIKMKLLKKSFTKQTSVDTIMSIKTASSSKRNFRYSENNSKVKNRMSRAKLKTIKLTIIINVSFILCWCPFFVSQLWAAFDPGAPYEGSTMTITVLLASLNSCVNPFIFIYFVRN</sequence>
<evidence type="ECO:0000256" key="7">
    <source>
        <dbReference type="ARBA" id="ARBA00023170"/>
    </source>
</evidence>
<comment type="similarity">
    <text evidence="10">Belongs to the G-protein coupled receptor 1 family. Vasopressin/oxytocin receptor subfamily.</text>
</comment>
<evidence type="ECO:0000256" key="4">
    <source>
        <dbReference type="ARBA" id="ARBA00022989"/>
    </source>
</evidence>
<evidence type="ECO:0000256" key="9">
    <source>
        <dbReference type="ARBA" id="ARBA00023224"/>
    </source>
</evidence>
<dbReference type="Gene3D" id="1.20.1070.10">
    <property type="entry name" value="Rhodopsin 7-helix transmembrane proteins"/>
    <property type="match status" value="2"/>
</dbReference>
<keyword evidence="6 10" id="KW-0472">Membrane</keyword>
<keyword evidence="2" id="KW-1003">Cell membrane</keyword>
<dbReference type="PANTHER" id="PTHR24241">
    <property type="entry name" value="NEUROPEPTIDE RECEPTOR-RELATED G-PROTEIN COUPLED RECEPTOR"/>
    <property type="match status" value="1"/>
</dbReference>
<feature type="domain" description="G-protein coupled receptors family 1 profile" evidence="11">
    <location>
        <begin position="67"/>
        <end position="429"/>
    </location>
</feature>
<comment type="caution">
    <text evidence="10">Lacks conserved residue(s) required for the propagation of feature annotation.</text>
</comment>
<accession>Q6Q4A4</accession>
<evidence type="ECO:0000256" key="5">
    <source>
        <dbReference type="ARBA" id="ARBA00023040"/>
    </source>
</evidence>
<name>Q6Q4A4_THETS</name>
<dbReference type="GO" id="GO:0042277">
    <property type="term" value="F:peptide binding"/>
    <property type="evidence" value="ECO:0007669"/>
    <property type="project" value="TreeGrafter"/>
</dbReference>
<evidence type="ECO:0000259" key="11">
    <source>
        <dbReference type="PROSITE" id="PS50262"/>
    </source>
</evidence>
<dbReference type="GO" id="GO:0005886">
    <property type="term" value="C:plasma membrane"/>
    <property type="evidence" value="ECO:0007669"/>
    <property type="project" value="UniProtKB-SubCell"/>
</dbReference>
<keyword evidence="5 10" id="KW-0297">G-protein coupled receptor</keyword>
<feature type="transmembrane region" description="Helical" evidence="10">
    <location>
        <begin position="373"/>
        <end position="393"/>
    </location>
</feature>
<dbReference type="PRINTS" id="PR00237">
    <property type="entry name" value="GPCRRHODOPSN"/>
</dbReference>
<dbReference type="InterPro" id="IPR001817">
    <property type="entry name" value="Vasoprsn_rcpt"/>
</dbReference>
<proteinExistence type="evidence at transcript level"/>